<dbReference type="InterPro" id="IPR002937">
    <property type="entry name" value="Amino_oxidase"/>
</dbReference>
<dbReference type="PANTHER" id="PTHR43563:SF1">
    <property type="entry name" value="AMINE OXIDASE [FLAVIN-CONTAINING] B"/>
    <property type="match status" value="1"/>
</dbReference>
<dbReference type="Gene3D" id="3.50.50.60">
    <property type="entry name" value="FAD/NAD(P)-binding domain"/>
    <property type="match status" value="1"/>
</dbReference>
<comment type="similarity">
    <text evidence="2">Belongs to the flavin monoamine oxidase family.</text>
</comment>
<feature type="domain" description="Amine oxidase" evidence="5">
    <location>
        <begin position="15"/>
        <end position="428"/>
    </location>
</feature>
<dbReference type="RefSeq" id="WP_076001926.1">
    <property type="nucleotide sequence ID" value="NZ_PKUS01000003.1"/>
</dbReference>
<accession>A0A2N5X5V0</accession>
<evidence type="ECO:0000256" key="3">
    <source>
        <dbReference type="ARBA" id="ARBA00023002"/>
    </source>
</evidence>
<feature type="binding site" evidence="4">
    <location>
        <position position="331"/>
    </location>
    <ligand>
        <name>substrate</name>
    </ligand>
</feature>
<sequence length="436" mass="48555">MKDEIFDVVVIGAGFAGITAARELKNHGYKVVVLEARDRIGGRVWTSELEGHKVELGATWIHWFQPYIWAEFMRSELTLHEDPFLPPITVWVEGTPQELEFDRFREILQDVWGRFAGDTELGHLMEQPYEFERLAERSSLDEITIQDKIGELGLSPLEEAVFAAEISVQTNAPPENVSYLSQLRWWSASGWDVGLMVDCLARYKTNEGNSALIEKMAARAKLDIRLDSPVRSVDQTDALTVIATRDGRRFTSKRVVCALPMNCIKSVEFNPPLGQEKMSLSQEEHAAKGMKVLFTTEGEPEGHAIVAPPGATLNLLNPIREEGSTRIYVGFGTDGTAFDPKNLDEVNHVLADLHPELKATASTGHDWSNDEFSLGTWHMPRPGQNVGVEQAFAEAEGKVHFAGDYLAKGWVGFMDGAIESGFLVADEIHKAFEDKS</sequence>
<evidence type="ECO:0000259" key="5">
    <source>
        <dbReference type="Pfam" id="PF01593"/>
    </source>
</evidence>
<organism evidence="6 7">
    <name type="scientific">Pseudohalioglobus lutimaris</name>
    <dbReference type="NCBI Taxonomy" id="1737061"/>
    <lineage>
        <taxon>Bacteria</taxon>
        <taxon>Pseudomonadati</taxon>
        <taxon>Pseudomonadota</taxon>
        <taxon>Gammaproteobacteria</taxon>
        <taxon>Cellvibrionales</taxon>
        <taxon>Halieaceae</taxon>
        <taxon>Pseudohalioglobus</taxon>
    </lineage>
</organism>
<dbReference type="AlphaFoldDB" id="A0A2N5X5V0"/>
<keyword evidence="7" id="KW-1185">Reference proteome</keyword>
<dbReference type="Proteomes" id="UP000235005">
    <property type="component" value="Unassembled WGS sequence"/>
</dbReference>
<dbReference type="Gene3D" id="3.90.660.10">
    <property type="match status" value="1"/>
</dbReference>
<dbReference type="Gene3D" id="1.10.405.10">
    <property type="entry name" value="Guanine Nucleotide Dissociation Inhibitor, domain 1"/>
    <property type="match status" value="1"/>
</dbReference>
<protein>
    <submittedName>
        <fullName evidence="6">FAD-dependent oxidoreductase</fullName>
    </submittedName>
</protein>
<dbReference type="InterPro" id="IPR050703">
    <property type="entry name" value="Flavin_MAO"/>
</dbReference>
<dbReference type="SUPFAM" id="SSF51905">
    <property type="entry name" value="FAD/NAD(P)-binding domain"/>
    <property type="match status" value="1"/>
</dbReference>
<dbReference type="EMBL" id="PKUS01000003">
    <property type="protein sequence ID" value="PLW69875.1"/>
    <property type="molecule type" value="Genomic_DNA"/>
</dbReference>
<evidence type="ECO:0000313" key="7">
    <source>
        <dbReference type="Proteomes" id="UP000235005"/>
    </source>
</evidence>
<gene>
    <name evidence="6" type="ORF">C0039_04900</name>
</gene>
<reference evidence="6 7" key="1">
    <citation type="submission" date="2018-01" db="EMBL/GenBank/DDBJ databases">
        <title>The draft genome sequence of Halioglobus lutimaris HF004.</title>
        <authorList>
            <person name="Du Z.-J."/>
            <person name="Shi M.-J."/>
        </authorList>
    </citation>
    <scope>NUCLEOTIDE SEQUENCE [LARGE SCALE GENOMIC DNA]</scope>
    <source>
        <strain evidence="6 7">HF004</strain>
    </source>
</reference>
<dbReference type="OrthoDB" id="337830at2"/>
<keyword evidence="3" id="KW-0560">Oxidoreductase</keyword>
<dbReference type="Pfam" id="PF01593">
    <property type="entry name" value="Amino_oxidase"/>
    <property type="match status" value="1"/>
</dbReference>
<feature type="binding site" evidence="4">
    <location>
        <begin position="35"/>
        <end position="36"/>
    </location>
    <ligand>
        <name>FAD</name>
        <dbReference type="ChEBI" id="CHEBI:57692"/>
    </ligand>
</feature>
<dbReference type="InterPro" id="IPR036188">
    <property type="entry name" value="FAD/NAD-bd_sf"/>
</dbReference>
<dbReference type="GO" id="GO:0016491">
    <property type="term" value="F:oxidoreductase activity"/>
    <property type="evidence" value="ECO:0007669"/>
    <property type="project" value="UniProtKB-KW"/>
</dbReference>
<name>A0A2N5X5V0_9GAMM</name>
<comment type="cofactor">
    <cofactor evidence="1">
        <name>FAD</name>
        <dbReference type="ChEBI" id="CHEBI:57692"/>
    </cofactor>
</comment>
<evidence type="ECO:0000256" key="2">
    <source>
        <dbReference type="ARBA" id="ARBA00005995"/>
    </source>
</evidence>
<comment type="caution">
    <text evidence="6">The sequence shown here is derived from an EMBL/GenBank/DDBJ whole genome shotgun (WGS) entry which is preliminary data.</text>
</comment>
<evidence type="ECO:0000313" key="6">
    <source>
        <dbReference type="EMBL" id="PLW69875.1"/>
    </source>
</evidence>
<evidence type="ECO:0000256" key="1">
    <source>
        <dbReference type="ARBA" id="ARBA00001974"/>
    </source>
</evidence>
<dbReference type="InterPro" id="IPR001613">
    <property type="entry name" value="Flavin_amine_oxidase"/>
</dbReference>
<dbReference type="PANTHER" id="PTHR43563">
    <property type="entry name" value="AMINE OXIDASE"/>
    <property type="match status" value="1"/>
</dbReference>
<proteinExistence type="inferred from homology"/>
<dbReference type="PRINTS" id="PR00757">
    <property type="entry name" value="AMINEOXDASEF"/>
</dbReference>
<feature type="binding site" evidence="4">
    <location>
        <position position="230"/>
    </location>
    <ligand>
        <name>FAD</name>
        <dbReference type="ChEBI" id="CHEBI:57692"/>
    </ligand>
</feature>
<evidence type="ECO:0000256" key="4">
    <source>
        <dbReference type="PIRSR" id="PIRSR601613-1"/>
    </source>
</evidence>